<feature type="transmembrane region" description="Helical" evidence="1">
    <location>
        <begin position="104"/>
        <end position="121"/>
    </location>
</feature>
<dbReference type="EMBL" id="CP036339">
    <property type="protein sequence ID" value="QDT72229.1"/>
    <property type="molecule type" value="Genomic_DNA"/>
</dbReference>
<evidence type="ECO:0000313" key="3">
    <source>
        <dbReference type="Proteomes" id="UP000317909"/>
    </source>
</evidence>
<reference evidence="2 3" key="1">
    <citation type="submission" date="2019-02" db="EMBL/GenBank/DDBJ databases">
        <title>Deep-cultivation of Planctomycetes and their phenomic and genomic characterization uncovers novel biology.</title>
        <authorList>
            <person name="Wiegand S."/>
            <person name="Jogler M."/>
            <person name="Boedeker C."/>
            <person name="Pinto D."/>
            <person name="Vollmers J."/>
            <person name="Rivas-Marin E."/>
            <person name="Kohn T."/>
            <person name="Peeters S.H."/>
            <person name="Heuer A."/>
            <person name="Rast P."/>
            <person name="Oberbeckmann S."/>
            <person name="Bunk B."/>
            <person name="Jeske O."/>
            <person name="Meyerdierks A."/>
            <person name="Storesund J.E."/>
            <person name="Kallscheuer N."/>
            <person name="Luecker S."/>
            <person name="Lage O.M."/>
            <person name="Pohl T."/>
            <person name="Merkel B.J."/>
            <person name="Hornburger P."/>
            <person name="Mueller R.-W."/>
            <person name="Bruemmer F."/>
            <person name="Labrenz M."/>
            <person name="Spormann A.M."/>
            <person name="Op den Camp H."/>
            <person name="Overmann J."/>
            <person name="Amann R."/>
            <person name="Jetten M.S.M."/>
            <person name="Mascher T."/>
            <person name="Medema M.H."/>
            <person name="Devos D.P."/>
            <person name="Kaster A.-K."/>
            <person name="Ovreas L."/>
            <person name="Rohde M."/>
            <person name="Galperin M.Y."/>
            <person name="Jogler C."/>
        </authorList>
    </citation>
    <scope>NUCLEOTIDE SEQUENCE [LARGE SCALE GENOMIC DNA]</scope>
    <source>
        <strain evidence="2 3">I41</strain>
    </source>
</reference>
<keyword evidence="1" id="KW-0812">Transmembrane</keyword>
<dbReference type="Proteomes" id="UP000317909">
    <property type="component" value="Chromosome"/>
</dbReference>
<keyword evidence="1" id="KW-1133">Transmembrane helix</keyword>
<keyword evidence="1" id="KW-0472">Membrane</keyword>
<accession>A0A517TV29</accession>
<dbReference type="PROSITE" id="PS51257">
    <property type="entry name" value="PROKAR_LIPOPROTEIN"/>
    <property type="match status" value="1"/>
</dbReference>
<proteinExistence type="predicted"/>
<sequence length="146" mass="16293">MAKFLRYALATFCFAASVGCLALWWRSMTHIELIAFARPSMPVTTVRCSHGYFIVGTTANPTSRNLNLYRSHRIRADSQSVVVQEVIRTGRCFGEVRHFKFCPLWYPALVFALAAVGILQIPRFTIRSALIATTIIAALLGMVVVL</sequence>
<feature type="transmembrane region" description="Helical" evidence="1">
    <location>
        <begin position="7"/>
        <end position="25"/>
    </location>
</feature>
<gene>
    <name evidence="2" type="ORF">I41_14000</name>
</gene>
<evidence type="ECO:0000256" key="1">
    <source>
        <dbReference type="SAM" id="Phobius"/>
    </source>
</evidence>
<feature type="transmembrane region" description="Helical" evidence="1">
    <location>
        <begin position="128"/>
        <end position="145"/>
    </location>
</feature>
<protein>
    <submittedName>
        <fullName evidence="2">Uncharacterized protein</fullName>
    </submittedName>
</protein>
<name>A0A517TV29_9BACT</name>
<dbReference type="KEGG" id="llh:I41_14000"/>
<keyword evidence="3" id="KW-1185">Reference proteome</keyword>
<evidence type="ECO:0000313" key="2">
    <source>
        <dbReference type="EMBL" id="QDT72229.1"/>
    </source>
</evidence>
<dbReference type="AlphaFoldDB" id="A0A517TV29"/>
<organism evidence="2 3">
    <name type="scientific">Lacipirellula limnantheis</name>
    <dbReference type="NCBI Taxonomy" id="2528024"/>
    <lineage>
        <taxon>Bacteria</taxon>
        <taxon>Pseudomonadati</taxon>
        <taxon>Planctomycetota</taxon>
        <taxon>Planctomycetia</taxon>
        <taxon>Pirellulales</taxon>
        <taxon>Lacipirellulaceae</taxon>
        <taxon>Lacipirellula</taxon>
    </lineage>
</organism>